<feature type="domain" description="YcaO" evidence="2">
    <location>
        <begin position="86"/>
        <end position="455"/>
    </location>
</feature>
<feature type="region of interest" description="Disordered" evidence="1">
    <location>
        <begin position="1"/>
        <end position="35"/>
    </location>
</feature>
<dbReference type="NCBIfam" id="TIGR03604">
    <property type="entry name" value="TOMM_cyclo_SagD"/>
    <property type="match status" value="1"/>
</dbReference>
<dbReference type="Proteomes" id="UP000311713">
    <property type="component" value="Unassembled WGS sequence"/>
</dbReference>
<protein>
    <recommendedName>
        <fullName evidence="2">YcaO domain-containing protein</fullName>
    </recommendedName>
</protein>
<name>A0A5C4VDX7_9ACTN</name>
<evidence type="ECO:0000256" key="1">
    <source>
        <dbReference type="SAM" id="MobiDB-lite"/>
    </source>
</evidence>
<dbReference type="Gene3D" id="3.30.40.250">
    <property type="match status" value="1"/>
</dbReference>
<dbReference type="OrthoDB" id="2379922at2"/>
<evidence type="ECO:0000313" key="4">
    <source>
        <dbReference type="Proteomes" id="UP000311713"/>
    </source>
</evidence>
<proteinExistence type="predicted"/>
<dbReference type="PANTHER" id="PTHR37809">
    <property type="entry name" value="RIBOSOMAL PROTEIN S12 METHYLTHIOTRANSFERASE ACCESSORY FACTOR YCAO"/>
    <property type="match status" value="1"/>
</dbReference>
<evidence type="ECO:0000313" key="3">
    <source>
        <dbReference type="EMBL" id="TNM33626.1"/>
    </source>
</evidence>
<dbReference type="Gene3D" id="3.30.160.660">
    <property type="match status" value="1"/>
</dbReference>
<dbReference type="RefSeq" id="WP_139640908.1">
    <property type="nucleotide sequence ID" value="NZ_BAAAZS010000006.1"/>
</dbReference>
<evidence type="ECO:0000259" key="2">
    <source>
        <dbReference type="PROSITE" id="PS51664"/>
    </source>
</evidence>
<dbReference type="EMBL" id="VDGT01000002">
    <property type="protein sequence ID" value="TNM33626.1"/>
    <property type="molecule type" value="Genomic_DNA"/>
</dbReference>
<comment type="caution">
    <text evidence="3">The sequence shown here is derived from an EMBL/GenBank/DDBJ whole genome shotgun (WGS) entry which is preliminary data.</text>
</comment>
<accession>A0A5C4VDX7</accession>
<feature type="compositionally biased region" description="Low complexity" evidence="1">
    <location>
        <begin position="1"/>
        <end position="18"/>
    </location>
</feature>
<dbReference type="PANTHER" id="PTHR37809:SF1">
    <property type="entry name" value="RIBOSOMAL PROTEIN S12 METHYLTHIOTRANSFERASE ACCESSORY FACTOR YCAO"/>
    <property type="match status" value="1"/>
</dbReference>
<sequence length="455" mass="48966">MPADAGPAAGPPDAADAGLDTVPDAAGPDTGPDLDAVVSPRTGIVTHVMPFVSELLPRAMVTRLALTARPELLPGVAADFSVMGFGVGTSAAEARVGAVGETLERYGSLVGGALVPVERGSYRDLGADAVPGDAFALPSRATPSSCVPWDETAPRGWVEGHDLTRDRRVWVPAQLALPCYRARFDGEDLSPWTTTGLAAHTDPEAAVLAGLREVEERDAFTIRHLNRWTPPEIPLFGVADDVDALLASLPRWLDLEVRAWDLTLDLGQPVVLAGVLPNHPDLPPFCFGASCRGDYPSALRKAVLEAFQIVAVMARRGFPATATAEPLEELADPEDHIRMTCQPGYRDSLRWLLHERVPWRPPGGRAPARETTLAEAVEAVARRGMRVISVDLTPPDLRELGWHVVKTLVPGSQPLSFGRLQCLGGERLYRLPVELGHRREPARESELNPAPHPFA</sequence>
<organism evidence="3 4">
    <name type="scientific">Streptomyces sedi</name>
    <dbReference type="NCBI Taxonomy" id="555059"/>
    <lineage>
        <taxon>Bacteria</taxon>
        <taxon>Bacillati</taxon>
        <taxon>Actinomycetota</taxon>
        <taxon>Actinomycetes</taxon>
        <taxon>Kitasatosporales</taxon>
        <taxon>Streptomycetaceae</taxon>
        <taxon>Streptomyces</taxon>
    </lineage>
</organism>
<dbReference type="PROSITE" id="PS51664">
    <property type="entry name" value="YCAO"/>
    <property type="match status" value="1"/>
</dbReference>
<dbReference type="InterPro" id="IPR027624">
    <property type="entry name" value="TOMM_cyclo_SagD"/>
</dbReference>
<gene>
    <name evidence="3" type="ORF">FH715_04585</name>
</gene>
<reference evidence="3 4" key="1">
    <citation type="submission" date="2019-06" db="EMBL/GenBank/DDBJ databases">
        <title>Draft genome of Streptomyces sedi sp. JCM16909.</title>
        <authorList>
            <person name="Klykleung N."/>
            <person name="Tanasupawat S."/>
            <person name="Kudo T."/>
            <person name="Yuki M."/>
            <person name="Ohkuma M."/>
        </authorList>
    </citation>
    <scope>NUCLEOTIDE SEQUENCE [LARGE SCALE GENOMIC DNA]</scope>
    <source>
        <strain evidence="3 4">JCM 16909</strain>
    </source>
</reference>
<dbReference type="InterPro" id="IPR003776">
    <property type="entry name" value="YcaO-like_dom"/>
</dbReference>
<keyword evidence="4" id="KW-1185">Reference proteome</keyword>
<dbReference type="AlphaFoldDB" id="A0A5C4VDX7"/>
<dbReference type="Pfam" id="PF02624">
    <property type="entry name" value="YcaO"/>
    <property type="match status" value="1"/>
</dbReference>
<dbReference type="Gene3D" id="3.30.1330.230">
    <property type="match status" value="1"/>
</dbReference>